<name>A0A9N8EWA0_9STRA</name>
<keyword evidence="2" id="KW-1185">Reference proteome</keyword>
<reference evidence="1" key="1">
    <citation type="submission" date="2020-06" db="EMBL/GenBank/DDBJ databases">
        <authorList>
            <consortium name="Plant Systems Biology data submission"/>
        </authorList>
    </citation>
    <scope>NUCLEOTIDE SEQUENCE</scope>
    <source>
        <strain evidence="1">D6</strain>
    </source>
</reference>
<accession>A0A9N8EWA0</accession>
<dbReference type="EMBL" id="CAICTM010001883">
    <property type="protein sequence ID" value="CAB9526774.1"/>
    <property type="molecule type" value="Genomic_DNA"/>
</dbReference>
<dbReference type="InterPro" id="IPR032675">
    <property type="entry name" value="LRR_dom_sf"/>
</dbReference>
<evidence type="ECO:0000313" key="1">
    <source>
        <dbReference type="EMBL" id="CAB9526774.1"/>
    </source>
</evidence>
<proteinExistence type="predicted"/>
<protein>
    <submittedName>
        <fullName evidence="1">Uncharacterized protein</fullName>
    </submittedName>
</protein>
<dbReference type="Gene3D" id="3.80.10.10">
    <property type="entry name" value="Ribonuclease Inhibitor"/>
    <property type="match status" value="1"/>
</dbReference>
<dbReference type="SUPFAM" id="SSF52047">
    <property type="entry name" value="RNI-like"/>
    <property type="match status" value="1"/>
</dbReference>
<dbReference type="Proteomes" id="UP001153069">
    <property type="component" value="Unassembled WGS sequence"/>
</dbReference>
<sequence length="439" mass="50324">MTNSFHHHSSEHRRLLRRILNGEQEQTTKTSNKKKPTLIEKLHENNPNFQELKLSSIHANTLDRTSLFRAMQQNKTVKTARIHGFFVQKLTEQEQQRLWDTIGGDMPQLLETLHCNYFLDFPLQTIHLNTVLSRAVHLTKLSIHDTILSNTTTGSILDAVSLKQHVNLTSIVVSQLYLDRNNNNSSSNNSANILNSFVAMCTTAPNLQKLIVRMALQEGTDSLLSCKTLESLAQTNLVTLELRRMVHSNYHLSSLMNHHLAHKTNPTGMSHSLKELVLHGENQLNESACMAMAHVLQENSVLERLELWGSNVDEAGFLAIAKALKSNRRLKTLYLSHDNILSNKNHRQAILEMLQHNVFLESMFLRGNCHQHWEFLQTMDFYLQMNTTYIRRLLLHVNVNKEQILDKLNTHSSNLDYLFHILRGNPGFILSQECKQAGP</sequence>
<dbReference type="SMART" id="SM00368">
    <property type="entry name" value="LRR_RI"/>
    <property type="match status" value="2"/>
</dbReference>
<organism evidence="1 2">
    <name type="scientific">Seminavis robusta</name>
    <dbReference type="NCBI Taxonomy" id="568900"/>
    <lineage>
        <taxon>Eukaryota</taxon>
        <taxon>Sar</taxon>
        <taxon>Stramenopiles</taxon>
        <taxon>Ochrophyta</taxon>
        <taxon>Bacillariophyta</taxon>
        <taxon>Bacillariophyceae</taxon>
        <taxon>Bacillariophycidae</taxon>
        <taxon>Naviculales</taxon>
        <taxon>Naviculaceae</taxon>
        <taxon>Seminavis</taxon>
    </lineage>
</organism>
<dbReference type="PANTHER" id="PTHR47679">
    <property type="entry name" value="PROTEIN TORNADO 1"/>
    <property type="match status" value="1"/>
</dbReference>
<comment type="caution">
    <text evidence="1">The sequence shown here is derived from an EMBL/GenBank/DDBJ whole genome shotgun (WGS) entry which is preliminary data.</text>
</comment>
<dbReference type="PANTHER" id="PTHR47679:SF2">
    <property type="entry name" value="C-TERMINAL OF ROC (COR) DOMAIN-CONTAINING PROTEIN"/>
    <property type="match status" value="1"/>
</dbReference>
<dbReference type="AlphaFoldDB" id="A0A9N8EWA0"/>
<gene>
    <name evidence="1" type="ORF">SEMRO_1885_G303540.1</name>
</gene>
<evidence type="ECO:0000313" key="2">
    <source>
        <dbReference type="Proteomes" id="UP001153069"/>
    </source>
</evidence>